<proteinExistence type="predicted"/>
<dbReference type="AlphaFoldDB" id="A0AAW2CCA0"/>
<dbReference type="InterPro" id="IPR052343">
    <property type="entry name" value="Retrotransposon-Effector_Assoc"/>
</dbReference>
<gene>
    <name evidence="2" type="ORF">SO802_020398</name>
</gene>
<dbReference type="SUPFAM" id="SSF56672">
    <property type="entry name" value="DNA/RNA polymerases"/>
    <property type="match status" value="1"/>
</dbReference>
<evidence type="ECO:0000313" key="2">
    <source>
        <dbReference type="EMBL" id="KAK9995712.1"/>
    </source>
</evidence>
<comment type="caution">
    <text evidence="2">The sequence shown here is derived from an EMBL/GenBank/DDBJ whole genome shotgun (WGS) entry which is preliminary data.</text>
</comment>
<dbReference type="Proteomes" id="UP001459277">
    <property type="component" value="Unassembled WGS sequence"/>
</dbReference>
<dbReference type="Pfam" id="PF13966">
    <property type="entry name" value="zf-RVT"/>
    <property type="match status" value="1"/>
</dbReference>
<reference evidence="2 3" key="1">
    <citation type="submission" date="2024-01" db="EMBL/GenBank/DDBJ databases">
        <title>A telomere-to-telomere, gap-free genome of sweet tea (Lithocarpus litseifolius).</title>
        <authorList>
            <person name="Zhou J."/>
        </authorList>
    </citation>
    <scope>NUCLEOTIDE SEQUENCE [LARGE SCALE GENOMIC DNA]</scope>
    <source>
        <strain evidence="2">Zhou-2022a</strain>
        <tissue evidence="2">Leaf</tissue>
    </source>
</reference>
<accession>A0AAW2CCA0</accession>
<dbReference type="CDD" id="cd01650">
    <property type="entry name" value="RT_nLTR_like"/>
    <property type="match status" value="1"/>
</dbReference>
<organism evidence="2 3">
    <name type="scientific">Lithocarpus litseifolius</name>
    <dbReference type="NCBI Taxonomy" id="425828"/>
    <lineage>
        <taxon>Eukaryota</taxon>
        <taxon>Viridiplantae</taxon>
        <taxon>Streptophyta</taxon>
        <taxon>Embryophyta</taxon>
        <taxon>Tracheophyta</taxon>
        <taxon>Spermatophyta</taxon>
        <taxon>Magnoliopsida</taxon>
        <taxon>eudicotyledons</taxon>
        <taxon>Gunneridae</taxon>
        <taxon>Pentapetalae</taxon>
        <taxon>rosids</taxon>
        <taxon>fabids</taxon>
        <taxon>Fagales</taxon>
        <taxon>Fagaceae</taxon>
        <taxon>Lithocarpus</taxon>
    </lineage>
</organism>
<name>A0AAW2CCA0_9ROSI</name>
<dbReference type="Pfam" id="PF00078">
    <property type="entry name" value="RVT_1"/>
    <property type="match status" value="1"/>
</dbReference>
<evidence type="ECO:0000259" key="1">
    <source>
        <dbReference type="PROSITE" id="PS50878"/>
    </source>
</evidence>
<sequence>MNHMLVGDFIADECRRALKKMYPLKASGPNGMPPLFFQHFWPTCGEVVTKTILDFLNLRIVPPNFNDTHIVLIPKIQEPKKITDFRPICLCNIVYKIASKAIVNRLKKILPFIISDIQSAFVHGRLITDNVLLAFETMHHISMKKGGKMGEMTLKLDMNKAYDRMEWGCLDKIMERLGFDSKWRSLSMLCISFVTYSIKINGKPTGHITPSRGICQGNPLSPYLFLLCAEGLSTLIQQAVGRGQLDGIAVCHGGPKLSHLFFADDSLIFCKATIAELAMRMARKANVGGSSNGSSQRRFWNMILSLLIPHKVRQFTWRACRDILPTKLNLAKRRVVQDAYCDECRKEIESIQHVLWTWPKARDVLECSKLVISKRFSRCQNFHTLIWLVLMKDQVELDKAVQILTTA</sequence>
<dbReference type="PANTHER" id="PTHR46890:SF48">
    <property type="entry name" value="RNA-DIRECTED DNA POLYMERASE"/>
    <property type="match status" value="1"/>
</dbReference>
<evidence type="ECO:0000313" key="3">
    <source>
        <dbReference type="Proteomes" id="UP001459277"/>
    </source>
</evidence>
<feature type="domain" description="Reverse transcriptase" evidence="1">
    <location>
        <begin position="54"/>
        <end position="322"/>
    </location>
</feature>
<dbReference type="InterPro" id="IPR000477">
    <property type="entry name" value="RT_dom"/>
</dbReference>
<dbReference type="InterPro" id="IPR043502">
    <property type="entry name" value="DNA/RNA_pol_sf"/>
</dbReference>
<dbReference type="EMBL" id="JAZDWU010000007">
    <property type="protein sequence ID" value="KAK9995712.1"/>
    <property type="molecule type" value="Genomic_DNA"/>
</dbReference>
<dbReference type="PANTHER" id="PTHR46890">
    <property type="entry name" value="NON-LTR RETROLELEMENT REVERSE TRANSCRIPTASE-LIKE PROTEIN-RELATED"/>
    <property type="match status" value="1"/>
</dbReference>
<keyword evidence="3" id="KW-1185">Reference proteome</keyword>
<dbReference type="PROSITE" id="PS50878">
    <property type="entry name" value="RT_POL"/>
    <property type="match status" value="1"/>
</dbReference>
<dbReference type="InterPro" id="IPR026960">
    <property type="entry name" value="RVT-Znf"/>
</dbReference>
<protein>
    <recommendedName>
        <fullName evidence="1">Reverse transcriptase domain-containing protein</fullName>
    </recommendedName>
</protein>